<comment type="caution">
    <text evidence="2">The sequence shown here is derived from an EMBL/GenBank/DDBJ whole genome shotgun (WGS) entry which is preliminary data.</text>
</comment>
<dbReference type="InterPro" id="IPR055591">
    <property type="entry name" value="DUF7167"/>
</dbReference>
<evidence type="ECO:0000313" key="2">
    <source>
        <dbReference type="EMBL" id="KPD01994.1"/>
    </source>
</evidence>
<evidence type="ECO:0000259" key="1">
    <source>
        <dbReference type="Pfam" id="PF23768"/>
    </source>
</evidence>
<dbReference type="EMBL" id="LGAA01000026">
    <property type="protein sequence ID" value="KPD01994.1"/>
    <property type="molecule type" value="Genomic_DNA"/>
</dbReference>
<keyword evidence="3" id="KW-1185">Reference proteome</keyword>
<dbReference type="Proteomes" id="UP000053226">
    <property type="component" value="Unassembled WGS sequence"/>
</dbReference>
<gene>
    <name evidence="2" type="ORF">M992_2537</name>
</gene>
<evidence type="ECO:0000313" key="3">
    <source>
        <dbReference type="Proteomes" id="UP000053226"/>
    </source>
</evidence>
<protein>
    <recommendedName>
        <fullName evidence="1">DUF7167 domain-containing protein</fullName>
    </recommendedName>
</protein>
<dbReference type="Pfam" id="PF23768">
    <property type="entry name" value="DUF7167"/>
    <property type="match status" value="1"/>
</dbReference>
<name>A0A0N0Z9X7_9GAMM</name>
<dbReference type="OrthoDB" id="6637352at2"/>
<feature type="domain" description="DUF7167" evidence="1">
    <location>
        <begin position="4"/>
        <end position="57"/>
    </location>
</feature>
<reference evidence="2 3" key="1">
    <citation type="submission" date="2015-07" db="EMBL/GenBank/DDBJ databases">
        <title>ATOL: Assembling a taxonomically balanced genome-scale reconstruction of the evolutionary history of the Enterobacteriaceae.</title>
        <authorList>
            <person name="Plunkett G.III."/>
            <person name="Neeno-Eckwall E.C."/>
            <person name="Glasner J.D."/>
            <person name="Perna N.T."/>
        </authorList>
    </citation>
    <scope>NUCLEOTIDE SEQUENCE [LARGE SCALE GENOMIC DNA]</scope>
    <source>
        <strain evidence="2 3">ATCC 35017</strain>
    </source>
</reference>
<accession>A0A0N0Z9X7</accession>
<dbReference type="AlphaFoldDB" id="A0A0N0Z9X7"/>
<sequence length="57" mass="6557">MDKQMLLYARTNNQGSTCSTDIGYTESEWEKLSEDERAEIIAEITGDVVDMWVQPEE</sequence>
<proteinExistence type="predicted"/>
<dbReference type="RefSeq" id="WP_156317263.1">
    <property type="nucleotide sequence ID" value="NZ_CAWMUS010000026.1"/>
</dbReference>
<organism evidence="2 3">
    <name type="scientific">Moellerella wisconsensis ATCC 35017</name>
    <dbReference type="NCBI Taxonomy" id="1354267"/>
    <lineage>
        <taxon>Bacteria</taxon>
        <taxon>Pseudomonadati</taxon>
        <taxon>Pseudomonadota</taxon>
        <taxon>Gammaproteobacteria</taxon>
        <taxon>Enterobacterales</taxon>
        <taxon>Morganellaceae</taxon>
        <taxon>Moellerella</taxon>
    </lineage>
</organism>